<proteinExistence type="predicted"/>
<dbReference type="Proteomes" id="UP000000576">
    <property type="component" value="Chromosome"/>
</dbReference>
<gene>
    <name evidence="1" type="ordered locus">XAC1067</name>
</gene>
<dbReference type="KEGG" id="xac:XAC1067"/>
<protein>
    <recommendedName>
        <fullName evidence="3">Ig-like domain-containing protein</fullName>
    </recommendedName>
</protein>
<sequence>MDSAVMSGWLIKWGGAYRKPWIVRLKWGGTWINPAAVRLRWGGGWVTIYTAYTSLSSNATGSSAQYNNGNSRTPMTRQLGARASIYTAGGNGNLTYSWFVSGSSQVSNVSIGPSGPHCDVSVTATMNQTGSVTVGCTVSDGQSSTTAYATNYYDYFNTV</sequence>
<evidence type="ECO:0008006" key="3">
    <source>
        <dbReference type="Google" id="ProtNLM"/>
    </source>
</evidence>
<evidence type="ECO:0000313" key="1">
    <source>
        <dbReference type="EMBL" id="AAM35947.1"/>
    </source>
</evidence>
<dbReference type="AlphaFoldDB" id="A0AAI8ES42"/>
<evidence type="ECO:0000313" key="2">
    <source>
        <dbReference type="Proteomes" id="UP000000576"/>
    </source>
</evidence>
<dbReference type="EMBL" id="AE008923">
    <property type="protein sequence ID" value="AAM35947.1"/>
    <property type="molecule type" value="Genomic_DNA"/>
</dbReference>
<name>A0AAI8ES42_XANAC</name>
<reference evidence="1 2" key="1">
    <citation type="journal article" date="2002" name="Nature">
        <title>Comparison of the genomes of two Xanthomonas pathogens with differing host specificities.</title>
        <authorList>
            <person name="da Silva A.C."/>
            <person name="Ferro J.A."/>
            <person name="Reinach F.C."/>
            <person name="Farah C.S."/>
            <person name="Furlan L.R."/>
            <person name="Quaggio R.B."/>
            <person name="Monteiro-Vitorello C.B."/>
            <person name="Van Sluys M.A."/>
            <person name="Almeida N.F."/>
            <person name="Alves L.M."/>
            <person name="do Amaral A.M."/>
            <person name="Bertolini M.C."/>
            <person name="Camargo L.E."/>
            <person name="Camarotte G."/>
            <person name="Cannavan F."/>
            <person name="Cardozo J."/>
            <person name="Chambergo F."/>
            <person name="Ciapina L.P."/>
            <person name="Cicarelli R.M."/>
            <person name="Coutinho L.L."/>
            <person name="Cursino-Santos J.R."/>
            <person name="El-Dorry H."/>
            <person name="Faria J.B."/>
            <person name="Ferreira A.J."/>
            <person name="Ferreira R.C."/>
            <person name="Ferro M.I."/>
            <person name="Formighieri E.F."/>
            <person name="Franco M.C."/>
            <person name="Greggio C.C."/>
            <person name="Gruber A."/>
            <person name="Katsuyama A.M."/>
            <person name="Kishi L.T."/>
            <person name="Leite R.P."/>
            <person name="Lemos E.G."/>
            <person name="Lemos M.V."/>
            <person name="Locali E.C."/>
            <person name="Machado M.A."/>
            <person name="Madeira A.M."/>
            <person name="Martinez-Rossi N.M."/>
            <person name="Martins E.C."/>
            <person name="Meidanis J."/>
            <person name="Menck C.F."/>
            <person name="Miyaki C.Y."/>
            <person name="Moon D.H."/>
            <person name="Moreira L.M."/>
            <person name="Novo M.T."/>
            <person name="Okura V.K."/>
            <person name="Oliveira M.C."/>
            <person name="Oliveira V.R."/>
            <person name="Pereira H.A."/>
            <person name="Rossi A."/>
            <person name="Sena J.A."/>
            <person name="Silva C."/>
            <person name="de Souza R.F."/>
            <person name="Spinola L.A."/>
            <person name="Takita M.A."/>
            <person name="Tamura R.E."/>
            <person name="Teixeira E.C."/>
            <person name="Tezza R.I."/>
            <person name="Trindade dos Santos M."/>
            <person name="Truffi D."/>
            <person name="Tsai S.M."/>
            <person name="White F.F."/>
            <person name="Setubal J.C."/>
            <person name="Kitajima J.P."/>
        </authorList>
    </citation>
    <scope>NUCLEOTIDE SEQUENCE [LARGE SCALE GENOMIC DNA]</scope>
    <source>
        <strain evidence="1 2">306</strain>
    </source>
</reference>
<accession>A0AAI8ES42</accession>
<organism evidence="1 2">
    <name type="scientific">Xanthomonas axonopodis pv. citri (strain 306)</name>
    <dbReference type="NCBI Taxonomy" id="190486"/>
    <lineage>
        <taxon>Bacteria</taxon>
        <taxon>Pseudomonadati</taxon>
        <taxon>Pseudomonadota</taxon>
        <taxon>Gammaproteobacteria</taxon>
        <taxon>Lysobacterales</taxon>
        <taxon>Lysobacteraceae</taxon>
        <taxon>Xanthomonas</taxon>
    </lineage>
</organism>